<keyword evidence="6" id="KW-0677">Repeat</keyword>
<evidence type="ECO:0000313" key="13">
    <source>
        <dbReference type="Proteomes" id="UP001353858"/>
    </source>
</evidence>
<sequence length="248" mass="26076">MAKDISDSGAKSIIGLSEITDNHQIWKMLLAEFLGTFILVYIGCGSVISIDSPTHTQIALTFGLTVATLAQSLGHVSGCHINPAVTVGLFVSGDIKLLKALFYVAVQCIGAAAGAAVLRVVTPEAHEGTLGMTNFSDPITPLQALLAEAILTFPLVFVVEAVCDSKRNDIKGSAPLAIGLSITASHLSGIKYTGSSINPARSFGPAVIMGNWENHWVYWVGPLIGGIIAAATYKLLFKVGKADDSYDF</sequence>
<protein>
    <recommendedName>
        <fullName evidence="14">Aquaporin</fullName>
    </recommendedName>
</protein>
<comment type="subcellular location">
    <subcellularLocation>
        <location evidence="1">Membrane</location>
        <topology evidence="1">Multi-pass membrane protein</topology>
    </subcellularLocation>
</comment>
<keyword evidence="7 11" id="KW-1133">Transmembrane helix</keyword>
<evidence type="ECO:0000256" key="9">
    <source>
        <dbReference type="ARBA" id="ARBA00056455"/>
    </source>
</evidence>
<evidence type="ECO:0000256" key="2">
    <source>
        <dbReference type="ARBA" id="ARBA00006175"/>
    </source>
</evidence>
<dbReference type="PRINTS" id="PR00783">
    <property type="entry name" value="MINTRINSICP"/>
</dbReference>
<evidence type="ECO:0000256" key="7">
    <source>
        <dbReference type="ARBA" id="ARBA00022989"/>
    </source>
</evidence>
<evidence type="ECO:0000256" key="11">
    <source>
        <dbReference type="SAM" id="Phobius"/>
    </source>
</evidence>
<dbReference type="Pfam" id="PF00230">
    <property type="entry name" value="MIP"/>
    <property type="match status" value="1"/>
</dbReference>
<dbReference type="AlphaFoldDB" id="A0AAN7SPJ6"/>
<comment type="function">
    <text evidence="9">Forms a water-specific channel.</text>
</comment>
<accession>A0AAN7SPJ6</accession>
<dbReference type="FunFam" id="1.20.1080.10:FF:000009">
    <property type="entry name" value="aquaporin-4 isoform X1"/>
    <property type="match status" value="1"/>
</dbReference>
<name>A0AAN7SPJ6_9COLE</name>
<dbReference type="GO" id="GO:0005886">
    <property type="term" value="C:plasma membrane"/>
    <property type="evidence" value="ECO:0007669"/>
    <property type="project" value="UniProtKB-ARBA"/>
</dbReference>
<organism evidence="12 13">
    <name type="scientific">Aquatica leii</name>
    <dbReference type="NCBI Taxonomy" id="1421715"/>
    <lineage>
        <taxon>Eukaryota</taxon>
        <taxon>Metazoa</taxon>
        <taxon>Ecdysozoa</taxon>
        <taxon>Arthropoda</taxon>
        <taxon>Hexapoda</taxon>
        <taxon>Insecta</taxon>
        <taxon>Pterygota</taxon>
        <taxon>Neoptera</taxon>
        <taxon>Endopterygota</taxon>
        <taxon>Coleoptera</taxon>
        <taxon>Polyphaga</taxon>
        <taxon>Elateriformia</taxon>
        <taxon>Elateroidea</taxon>
        <taxon>Lampyridae</taxon>
        <taxon>Luciolinae</taxon>
        <taxon>Aquatica</taxon>
    </lineage>
</organism>
<comment type="subunit">
    <text evidence="3">Homotetramer.</text>
</comment>
<keyword evidence="8 11" id="KW-0472">Membrane</keyword>
<reference evidence="13" key="1">
    <citation type="submission" date="2023-01" db="EMBL/GenBank/DDBJ databases">
        <title>Key to firefly adult light organ development and bioluminescence: homeobox transcription factors regulate luciferase expression and transportation to peroxisome.</title>
        <authorList>
            <person name="Fu X."/>
        </authorList>
    </citation>
    <scope>NUCLEOTIDE SEQUENCE [LARGE SCALE GENOMIC DNA]</scope>
</reference>
<dbReference type="NCBIfam" id="TIGR00861">
    <property type="entry name" value="MIP"/>
    <property type="match status" value="1"/>
</dbReference>
<dbReference type="SUPFAM" id="SSF81338">
    <property type="entry name" value="Aquaporin-like"/>
    <property type="match status" value="1"/>
</dbReference>
<dbReference type="InterPro" id="IPR022357">
    <property type="entry name" value="MIP_CS"/>
</dbReference>
<comment type="similarity">
    <text evidence="2 10">Belongs to the MIP/aquaporin (TC 1.A.8) family.</text>
</comment>
<feature type="transmembrane region" description="Helical" evidence="11">
    <location>
        <begin position="174"/>
        <end position="194"/>
    </location>
</feature>
<evidence type="ECO:0000256" key="10">
    <source>
        <dbReference type="RuleBase" id="RU000477"/>
    </source>
</evidence>
<gene>
    <name evidence="12" type="ORF">RN001_004477</name>
</gene>
<dbReference type="PANTHER" id="PTHR19139">
    <property type="entry name" value="AQUAPORIN TRANSPORTER"/>
    <property type="match status" value="1"/>
</dbReference>
<evidence type="ECO:0000313" key="12">
    <source>
        <dbReference type="EMBL" id="KAK4881158.1"/>
    </source>
</evidence>
<evidence type="ECO:0000256" key="4">
    <source>
        <dbReference type="ARBA" id="ARBA00022448"/>
    </source>
</evidence>
<feature type="transmembrane region" description="Helical" evidence="11">
    <location>
        <begin position="216"/>
        <end position="236"/>
    </location>
</feature>
<feature type="transmembrane region" description="Helical" evidence="11">
    <location>
        <begin position="142"/>
        <end position="162"/>
    </location>
</feature>
<dbReference type="PROSITE" id="PS00221">
    <property type="entry name" value="MIP"/>
    <property type="match status" value="1"/>
</dbReference>
<evidence type="ECO:0000256" key="5">
    <source>
        <dbReference type="ARBA" id="ARBA00022692"/>
    </source>
</evidence>
<dbReference type="PRINTS" id="PR02016">
    <property type="entry name" value="AQUAPORIN4"/>
</dbReference>
<keyword evidence="13" id="KW-1185">Reference proteome</keyword>
<keyword evidence="5 10" id="KW-0812">Transmembrane</keyword>
<evidence type="ECO:0000256" key="8">
    <source>
        <dbReference type="ARBA" id="ARBA00023136"/>
    </source>
</evidence>
<dbReference type="InterPro" id="IPR023271">
    <property type="entry name" value="Aquaporin-like"/>
</dbReference>
<dbReference type="GO" id="GO:0048878">
    <property type="term" value="P:chemical homeostasis"/>
    <property type="evidence" value="ECO:0007669"/>
    <property type="project" value="UniProtKB-ARBA"/>
</dbReference>
<evidence type="ECO:0000256" key="1">
    <source>
        <dbReference type="ARBA" id="ARBA00004141"/>
    </source>
</evidence>
<dbReference type="EMBL" id="JARPUR010000002">
    <property type="protein sequence ID" value="KAK4881158.1"/>
    <property type="molecule type" value="Genomic_DNA"/>
</dbReference>
<feature type="transmembrane region" description="Helical" evidence="11">
    <location>
        <begin position="100"/>
        <end position="122"/>
    </location>
</feature>
<dbReference type="InterPro" id="IPR034294">
    <property type="entry name" value="Aquaporin_transptr"/>
</dbReference>
<comment type="caution">
    <text evidence="12">The sequence shown here is derived from an EMBL/GenBank/DDBJ whole genome shotgun (WGS) entry which is preliminary data.</text>
</comment>
<dbReference type="PANTHER" id="PTHR19139:SF291">
    <property type="entry name" value="AQUAPORIN"/>
    <property type="match status" value="1"/>
</dbReference>
<proteinExistence type="inferred from homology"/>
<dbReference type="GO" id="GO:0015250">
    <property type="term" value="F:water channel activity"/>
    <property type="evidence" value="ECO:0007669"/>
    <property type="project" value="UniProtKB-ARBA"/>
</dbReference>
<evidence type="ECO:0000256" key="6">
    <source>
        <dbReference type="ARBA" id="ARBA00022737"/>
    </source>
</evidence>
<dbReference type="CDD" id="cd00333">
    <property type="entry name" value="MIP"/>
    <property type="match status" value="1"/>
</dbReference>
<evidence type="ECO:0000256" key="3">
    <source>
        <dbReference type="ARBA" id="ARBA00011881"/>
    </source>
</evidence>
<dbReference type="Proteomes" id="UP001353858">
    <property type="component" value="Unassembled WGS sequence"/>
</dbReference>
<keyword evidence="4 10" id="KW-0813">Transport</keyword>
<evidence type="ECO:0008006" key="14">
    <source>
        <dbReference type="Google" id="ProtNLM"/>
    </source>
</evidence>
<dbReference type="InterPro" id="IPR000425">
    <property type="entry name" value="MIP"/>
</dbReference>
<feature type="transmembrane region" description="Helical" evidence="11">
    <location>
        <begin position="25"/>
        <end position="48"/>
    </location>
</feature>
<dbReference type="Gene3D" id="1.20.1080.10">
    <property type="entry name" value="Glycerol uptake facilitator protein"/>
    <property type="match status" value="1"/>
</dbReference>